<feature type="region of interest" description="Disordered" evidence="1">
    <location>
        <begin position="756"/>
        <end position="820"/>
    </location>
</feature>
<dbReference type="OrthoDB" id="205993at2759"/>
<keyword evidence="3" id="KW-1185">Reference proteome</keyword>
<dbReference type="RefSeq" id="XP_025356525.1">
    <property type="nucleotide sequence ID" value="XM_025502483.1"/>
</dbReference>
<feature type="compositionally biased region" description="Basic and acidic residues" evidence="1">
    <location>
        <begin position="107"/>
        <end position="124"/>
    </location>
</feature>
<feature type="compositionally biased region" description="Basic and acidic residues" evidence="1">
    <location>
        <begin position="25"/>
        <end position="41"/>
    </location>
</feature>
<dbReference type="InterPro" id="IPR006994">
    <property type="entry name" value="TCF25/Rqc1"/>
</dbReference>
<sequence length="820" mass="90284">MSGKRLNKRQLREQQELEALGQSSKVEDSLEQENKTEKETNDDPESEEEEQPSIPHTGGAGIFAQLGGAEDIVEKSSDDEGQDDITVNAKKSKSKNKKKKKKPTANKQEDGVEKDEGDKTKEETVDTPEPSIPSKSSKKKSKKPPSAAATKPKKEVSDMSMDEFSALLASQAELNEKDASGSAPTATITPAGPLSSLRSHLSLSAPALDPAVELKRQFGAAAIKAYENEAGGGQGGAASSGARARAQAYNTNFKVRNLLVQPKDTWPPIARTFTGMTMEVFDVEGRGKVGGWVHSRAYRKAQFQFLQAVQSYEPNHLMGLMRMYPWHIDTLLQLSDVSRHQGDLGQASDFNSRALFAFERTSAPIFTSSLTSHLGPPMLNFARIEDRGFWLASHRNVNFLGRRGTWRTALEWVKLILGLDPTSDHHGMLLWLDFLSIKSKQHSWFLDCLQRLEAAVSKEMEEYSVPILNAKTPFDATDKAIVGEAESCRGALDWYVGLGYAKALALRAEEKEKGGEDKTNATKSTAALRLAICRHPQLIPSLLEKIGVSMPEGVSSSHPIFMFPTAEGDSMPELLTHVYVSRSESLWREPGMSSWLTKTIKEVWPSLEKSFESNQWNRACVTYEKARLSIYRHVLVSDLPDALRQTLIGLMPKEITSDSSKLNAFDPLPPQGEGTTSYDDEYFAAMRSRRYGAGADEDDYVDMDGPAAAGMMDRMMQALRGIRGLEGWGAAMEQMDDESRQDVMAQIMEMAAQGQNAREGAMPGGLDVPEQEGEDGNQAGPNPGAFNALRGFLDRMWGTQPGEAVEDELEGEGESDEEHH</sequence>
<dbReference type="GO" id="GO:0072344">
    <property type="term" value="P:rescue of stalled ribosome"/>
    <property type="evidence" value="ECO:0007669"/>
    <property type="project" value="TreeGrafter"/>
</dbReference>
<dbReference type="FunCoup" id="A0A316VIU6">
    <property type="interactions" value="412"/>
</dbReference>
<dbReference type="Proteomes" id="UP000245771">
    <property type="component" value="Unassembled WGS sequence"/>
</dbReference>
<feature type="compositionally biased region" description="Acidic residues" evidence="1">
    <location>
        <begin position="804"/>
        <end position="820"/>
    </location>
</feature>
<feature type="compositionally biased region" description="Acidic residues" evidence="1">
    <location>
        <begin position="42"/>
        <end position="51"/>
    </location>
</feature>
<gene>
    <name evidence="2" type="ORF">FA14DRAFT_52993</name>
</gene>
<dbReference type="PANTHER" id="PTHR22684:SF0">
    <property type="entry name" value="RIBOSOME QUALITY CONTROL COMPLEX SUBUNIT TCF25"/>
    <property type="match status" value="1"/>
</dbReference>
<dbReference type="InParanoid" id="A0A316VIU6"/>
<dbReference type="PANTHER" id="PTHR22684">
    <property type="entry name" value="NULP1-RELATED"/>
    <property type="match status" value="1"/>
</dbReference>
<dbReference type="Pfam" id="PF04910">
    <property type="entry name" value="Tcf25"/>
    <property type="match status" value="1"/>
</dbReference>
<feature type="region of interest" description="Disordered" evidence="1">
    <location>
        <begin position="1"/>
        <end position="158"/>
    </location>
</feature>
<protein>
    <submittedName>
        <fullName evidence="2">DUF654-domain-containing protein</fullName>
    </submittedName>
</protein>
<reference evidence="2 3" key="1">
    <citation type="journal article" date="2018" name="Mol. Biol. Evol.">
        <title>Broad Genomic Sampling Reveals a Smut Pathogenic Ancestry of the Fungal Clade Ustilaginomycotina.</title>
        <authorList>
            <person name="Kijpornyongpan T."/>
            <person name="Mondo S.J."/>
            <person name="Barry K."/>
            <person name="Sandor L."/>
            <person name="Lee J."/>
            <person name="Lipzen A."/>
            <person name="Pangilinan J."/>
            <person name="LaButti K."/>
            <person name="Hainaut M."/>
            <person name="Henrissat B."/>
            <person name="Grigoriev I.V."/>
            <person name="Spatafora J.W."/>
            <person name="Aime M.C."/>
        </authorList>
    </citation>
    <scope>NUCLEOTIDE SEQUENCE [LARGE SCALE GENOMIC DNA]</scope>
    <source>
        <strain evidence="2 3">MCA 3882</strain>
    </source>
</reference>
<feature type="compositionally biased region" description="Basic residues" evidence="1">
    <location>
        <begin position="90"/>
        <end position="104"/>
    </location>
</feature>
<dbReference type="GO" id="GO:1990112">
    <property type="term" value="C:RQC complex"/>
    <property type="evidence" value="ECO:0007669"/>
    <property type="project" value="TreeGrafter"/>
</dbReference>
<accession>A0A316VIU6</accession>
<proteinExistence type="predicted"/>
<name>A0A316VIU6_9BASI</name>
<organism evidence="2 3">
    <name type="scientific">Meira miltonrushii</name>
    <dbReference type="NCBI Taxonomy" id="1280837"/>
    <lineage>
        <taxon>Eukaryota</taxon>
        <taxon>Fungi</taxon>
        <taxon>Dikarya</taxon>
        <taxon>Basidiomycota</taxon>
        <taxon>Ustilaginomycotina</taxon>
        <taxon>Exobasidiomycetes</taxon>
        <taxon>Exobasidiales</taxon>
        <taxon>Brachybasidiaceae</taxon>
        <taxon>Meira</taxon>
    </lineage>
</organism>
<dbReference type="STRING" id="1280837.A0A316VIU6"/>
<dbReference type="GeneID" id="37024264"/>
<evidence type="ECO:0000313" key="2">
    <source>
        <dbReference type="EMBL" id="PWN36223.1"/>
    </source>
</evidence>
<dbReference type="GO" id="GO:1990116">
    <property type="term" value="P:ribosome-associated ubiquitin-dependent protein catabolic process"/>
    <property type="evidence" value="ECO:0007669"/>
    <property type="project" value="TreeGrafter"/>
</dbReference>
<dbReference type="EMBL" id="KZ819603">
    <property type="protein sequence ID" value="PWN36223.1"/>
    <property type="molecule type" value="Genomic_DNA"/>
</dbReference>
<dbReference type="AlphaFoldDB" id="A0A316VIU6"/>
<evidence type="ECO:0000256" key="1">
    <source>
        <dbReference type="SAM" id="MobiDB-lite"/>
    </source>
</evidence>
<evidence type="ECO:0000313" key="3">
    <source>
        <dbReference type="Proteomes" id="UP000245771"/>
    </source>
</evidence>